<dbReference type="PROSITE" id="PS51782">
    <property type="entry name" value="LYSM"/>
    <property type="match status" value="2"/>
</dbReference>
<dbReference type="SMART" id="SM00257">
    <property type="entry name" value="LysM"/>
    <property type="match status" value="2"/>
</dbReference>
<evidence type="ECO:0000256" key="1">
    <source>
        <dbReference type="ARBA" id="ARBA00022729"/>
    </source>
</evidence>
<dbReference type="InterPro" id="IPR016047">
    <property type="entry name" value="M23ase_b-sheet_dom"/>
</dbReference>
<dbReference type="Pfam" id="PF01476">
    <property type="entry name" value="LysM"/>
    <property type="match status" value="2"/>
</dbReference>
<dbReference type="Gene3D" id="3.10.350.10">
    <property type="entry name" value="LysM domain"/>
    <property type="match status" value="2"/>
</dbReference>
<dbReference type="CDD" id="cd00118">
    <property type="entry name" value="LysM"/>
    <property type="match status" value="2"/>
</dbReference>
<organism evidence="3 4">
    <name type="scientific">Pseudothermotoga hypogea DSM 11164 = NBRC 106472</name>
    <dbReference type="NCBI Taxonomy" id="1123384"/>
    <lineage>
        <taxon>Bacteria</taxon>
        <taxon>Thermotogati</taxon>
        <taxon>Thermotogota</taxon>
        <taxon>Thermotogae</taxon>
        <taxon>Thermotogales</taxon>
        <taxon>Thermotogaceae</taxon>
        <taxon>Pseudothermotoga</taxon>
    </lineage>
</organism>
<dbReference type="InterPro" id="IPR018392">
    <property type="entry name" value="LysM"/>
</dbReference>
<accession>A0A0X1KTN3</accession>
<reference evidence="3 4" key="1">
    <citation type="submission" date="2014-01" db="EMBL/GenBank/DDBJ databases">
        <title>Genome sequencing of Thermotog hypogea.</title>
        <authorList>
            <person name="Zhang X."/>
            <person name="Alvare G."/>
            <person name="Fristensky B."/>
            <person name="Chen L."/>
            <person name="Suen T."/>
            <person name="Chen Q."/>
            <person name="Ma K."/>
        </authorList>
    </citation>
    <scope>NUCLEOTIDE SEQUENCE [LARGE SCALE GENOMIC DNA]</scope>
    <source>
        <strain evidence="3 4">DSM 11164</strain>
    </source>
</reference>
<dbReference type="GO" id="GO:0004222">
    <property type="term" value="F:metalloendopeptidase activity"/>
    <property type="evidence" value="ECO:0007669"/>
    <property type="project" value="TreeGrafter"/>
</dbReference>
<dbReference type="InterPro" id="IPR011055">
    <property type="entry name" value="Dup_hybrid_motif"/>
</dbReference>
<protein>
    <submittedName>
        <fullName evidence="3">Peptidase M23</fullName>
    </submittedName>
</protein>
<gene>
    <name evidence="3" type="ORF">AJ81_10590</name>
</gene>
<dbReference type="InterPro" id="IPR050570">
    <property type="entry name" value="Cell_wall_metabolism_enzyme"/>
</dbReference>
<dbReference type="STRING" id="1123384.AJ81_10590"/>
<dbReference type="Gene3D" id="2.70.70.10">
    <property type="entry name" value="Glucose Permease (Domain IIA)"/>
    <property type="match status" value="1"/>
</dbReference>
<evidence type="ECO:0000259" key="2">
    <source>
        <dbReference type="PROSITE" id="PS51782"/>
    </source>
</evidence>
<evidence type="ECO:0000313" key="4">
    <source>
        <dbReference type="Proteomes" id="UP000077469"/>
    </source>
</evidence>
<dbReference type="PATRIC" id="fig|1123384.7.peg.2124"/>
<feature type="domain" description="LysM" evidence="2">
    <location>
        <begin position="75"/>
        <end position="118"/>
    </location>
</feature>
<dbReference type="SUPFAM" id="SSF51261">
    <property type="entry name" value="Duplicated hybrid motif"/>
    <property type="match status" value="1"/>
</dbReference>
<name>A0A0X1KTN3_9THEM</name>
<dbReference type="OrthoDB" id="9814460at2"/>
<keyword evidence="4" id="KW-1185">Reference proteome</keyword>
<dbReference type="AlphaFoldDB" id="A0A0X1KTN3"/>
<proteinExistence type="predicted"/>
<dbReference type="PaxDb" id="1123384-AJ81_10590"/>
<dbReference type="PANTHER" id="PTHR21666">
    <property type="entry name" value="PEPTIDASE-RELATED"/>
    <property type="match status" value="1"/>
</dbReference>
<dbReference type="EMBL" id="CP007141">
    <property type="protein sequence ID" value="AJC74552.1"/>
    <property type="molecule type" value="Genomic_DNA"/>
</dbReference>
<dbReference type="PANTHER" id="PTHR21666:SF289">
    <property type="entry name" value="L-ALA--D-GLU ENDOPEPTIDASE"/>
    <property type="match status" value="1"/>
</dbReference>
<keyword evidence="1" id="KW-0732">Signal</keyword>
<sequence>MGVRRILCLLLIVFLLTVVLGGYLTVTYIVQQGDTLYDIARKFNVSPSTILDWNGINPLRLSPGQRLLIPQPEGLIYTVRKGDTLYSIAKSFFTTVSDIKTANDLRSDSITVGQKLFIPISCIGKAFNVEKGYIWPTYGVISSPFGWRRHPITKQMSFHSGIDIAAPEGTPVFASAPGTVIFAGEKSGYGLLVEVKGSKEIFRYAHLSKITVYVGQRVDRGTLIGRVGSTGVSTGPHLHFEIEVLAKGEVVNPLAYLPSSTKVYVLRESAEEGMGGQ</sequence>
<dbReference type="KEGG" id="phy:AJ81_10590"/>
<feature type="domain" description="LysM" evidence="2">
    <location>
        <begin position="26"/>
        <end position="69"/>
    </location>
</feature>
<evidence type="ECO:0000313" key="3">
    <source>
        <dbReference type="EMBL" id="AJC74552.1"/>
    </source>
</evidence>
<dbReference type="CDD" id="cd12797">
    <property type="entry name" value="M23_peptidase"/>
    <property type="match status" value="1"/>
</dbReference>
<dbReference type="Pfam" id="PF01551">
    <property type="entry name" value="Peptidase_M23"/>
    <property type="match status" value="1"/>
</dbReference>
<dbReference type="Proteomes" id="UP000077469">
    <property type="component" value="Chromosome"/>
</dbReference>
<dbReference type="InterPro" id="IPR036779">
    <property type="entry name" value="LysM_dom_sf"/>
</dbReference>